<dbReference type="STRING" id="59895.A0A103YGX0"/>
<gene>
    <name evidence="2" type="ORF">Ccrd_012743</name>
</gene>
<comment type="caution">
    <text evidence="2">The sequence shown here is derived from an EMBL/GenBank/DDBJ whole genome shotgun (WGS) entry which is preliminary data.</text>
</comment>
<feature type="region of interest" description="Disordered" evidence="1">
    <location>
        <begin position="62"/>
        <end position="183"/>
    </location>
</feature>
<evidence type="ECO:0000313" key="2">
    <source>
        <dbReference type="EMBL" id="KVI08886.1"/>
    </source>
</evidence>
<accession>A0A103YGX0</accession>
<feature type="compositionally biased region" description="Basic residues" evidence="1">
    <location>
        <begin position="123"/>
        <end position="132"/>
    </location>
</feature>
<feature type="compositionally biased region" description="Basic and acidic residues" evidence="1">
    <location>
        <begin position="104"/>
        <end position="122"/>
    </location>
</feature>
<dbReference type="OMA" id="AHDYEGE"/>
<feature type="compositionally biased region" description="Basic residues" evidence="1">
    <location>
        <begin position="62"/>
        <end position="71"/>
    </location>
</feature>
<reference evidence="2 3" key="1">
    <citation type="journal article" date="2016" name="Sci. Rep.">
        <title>The genome sequence of the outbreeding globe artichoke constructed de novo incorporating a phase-aware low-pass sequencing strategy of F1 progeny.</title>
        <authorList>
            <person name="Scaglione D."/>
            <person name="Reyes-Chin-Wo S."/>
            <person name="Acquadro A."/>
            <person name="Froenicke L."/>
            <person name="Portis E."/>
            <person name="Beitel C."/>
            <person name="Tirone M."/>
            <person name="Mauro R."/>
            <person name="Lo Monaco A."/>
            <person name="Mauromicale G."/>
            <person name="Faccioli P."/>
            <person name="Cattivelli L."/>
            <person name="Rieseberg L."/>
            <person name="Michelmore R."/>
            <person name="Lanteri S."/>
        </authorList>
    </citation>
    <scope>NUCLEOTIDE SEQUENCE [LARGE SCALE GENOMIC DNA]</scope>
    <source>
        <strain evidence="2">2C</strain>
    </source>
</reference>
<dbReference type="EMBL" id="LEKV01001080">
    <property type="protein sequence ID" value="KVI08886.1"/>
    <property type="molecule type" value="Genomic_DNA"/>
</dbReference>
<sequence>MWAFSRIQMKTVSGTIISSKPVNISKAASILSNFVNSDNGASQSVSTYLRRTSTAFNELVSFRKHHKRKKHQPMEEDSSKSDVKPRNSEEDEVRVLENGGGVNRKFDHDPVEEKENDVEGKLEKKKKKKKKEKGGLGKSGVFEEDNEIVKEKKKKKRKNAEVEGDESGNSKKKKKRSRTEADE</sequence>
<dbReference type="AlphaFoldDB" id="A0A103YGX0"/>
<evidence type="ECO:0000313" key="3">
    <source>
        <dbReference type="Proteomes" id="UP000243975"/>
    </source>
</evidence>
<dbReference type="Gramene" id="KVI08886">
    <property type="protein sequence ID" value="KVI08886"/>
    <property type="gene ID" value="Ccrd_012743"/>
</dbReference>
<proteinExistence type="predicted"/>
<dbReference type="PANTHER" id="PTHR48227:SF1">
    <property type="entry name" value="DNA LIGASE 1-LIKE"/>
    <property type="match status" value="1"/>
</dbReference>
<evidence type="ECO:0000256" key="1">
    <source>
        <dbReference type="SAM" id="MobiDB-lite"/>
    </source>
</evidence>
<protein>
    <submittedName>
        <fullName evidence="2">Uncharacterized protein</fullName>
    </submittedName>
</protein>
<organism evidence="2 3">
    <name type="scientific">Cynara cardunculus var. scolymus</name>
    <name type="common">Globe artichoke</name>
    <name type="synonym">Cynara scolymus</name>
    <dbReference type="NCBI Taxonomy" id="59895"/>
    <lineage>
        <taxon>Eukaryota</taxon>
        <taxon>Viridiplantae</taxon>
        <taxon>Streptophyta</taxon>
        <taxon>Embryophyta</taxon>
        <taxon>Tracheophyta</taxon>
        <taxon>Spermatophyta</taxon>
        <taxon>Magnoliopsida</taxon>
        <taxon>eudicotyledons</taxon>
        <taxon>Gunneridae</taxon>
        <taxon>Pentapetalae</taxon>
        <taxon>asterids</taxon>
        <taxon>campanulids</taxon>
        <taxon>Asterales</taxon>
        <taxon>Asteraceae</taxon>
        <taxon>Carduoideae</taxon>
        <taxon>Cardueae</taxon>
        <taxon>Carduinae</taxon>
        <taxon>Cynara</taxon>
    </lineage>
</organism>
<feature type="compositionally biased region" description="Basic and acidic residues" evidence="1">
    <location>
        <begin position="72"/>
        <end position="88"/>
    </location>
</feature>
<dbReference type="Proteomes" id="UP000243975">
    <property type="component" value="Unassembled WGS sequence"/>
</dbReference>
<dbReference type="PANTHER" id="PTHR48227">
    <property type="entry name" value="DNA TOPOISOMERASE 1-LIKE"/>
    <property type="match status" value="1"/>
</dbReference>
<keyword evidence="3" id="KW-1185">Reference proteome</keyword>
<name>A0A103YGX0_CYNCS</name>